<evidence type="ECO:0000256" key="3">
    <source>
        <dbReference type="ARBA" id="ARBA00023098"/>
    </source>
</evidence>
<proteinExistence type="predicted"/>
<evidence type="ECO:0000256" key="2">
    <source>
        <dbReference type="ARBA" id="ARBA00022963"/>
    </source>
</evidence>
<feature type="transmembrane region" description="Helical" evidence="4">
    <location>
        <begin position="86"/>
        <end position="111"/>
    </location>
</feature>
<dbReference type="GO" id="GO:0016042">
    <property type="term" value="P:lipid catabolic process"/>
    <property type="evidence" value="ECO:0007669"/>
    <property type="project" value="UniProtKB-KW"/>
</dbReference>
<evidence type="ECO:0008006" key="7">
    <source>
        <dbReference type="Google" id="ProtNLM"/>
    </source>
</evidence>
<evidence type="ECO:0000313" key="6">
    <source>
        <dbReference type="Proteomes" id="UP001057753"/>
    </source>
</evidence>
<evidence type="ECO:0000256" key="1">
    <source>
        <dbReference type="ARBA" id="ARBA00022801"/>
    </source>
</evidence>
<dbReference type="PANTHER" id="PTHR10272">
    <property type="entry name" value="PLATELET-ACTIVATING FACTOR ACETYLHYDROLASE"/>
    <property type="match status" value="1"/>
</dbReference>
<keyword evidence="3" id="KW-0443">Lipid metabolism</keyword>
<dbReference type="PANTHER" id="PTHR10272:SF0">
    <property type="entry name" value="PLATELET-ACTIVATING FACTOR ACETYLHYDROLASE"/>
    <property type="match status" value="1"/>
</dbReference>
<evidence type="ECO:0000313" key="5">
    <source>
        <dbReference type="EMBL" id="MCR6098808.1"/>
    </source>
</evidence>
<keyword evidence="4" id="KW-0812">Transmembrane</keyword>
<organism evidence="5 6">
    <name type="scientific">Salipaludibacillus agaradhaerens</name>
    <name type="common">Bacillus agaradhaerens</name>
    <dbReference type="NCBI Taxonomy" id="76935"/>
    <lineage>
        <taxon>Bacteria</taxon>
        <taxon>Bacillati</taxon>
        <taxon>Bacillota</taxon>
        <taxon>Bacilli</taxon>
        <taxon>Bacillales</taxon>
        <taxon>Bacillaceae</taxon>
    </lineage>
</organism>
<dbReference type="Pfam" id="PF03403">
    <property type="entry name" value="PAF-AH_p_II"/>
    <property type="match status" value="1"/>
</dbReference>
<dbReference type="EMBL" id="JABXYM010000002">
    <property type="protein sequence ID" value="MCR6098808.1"/>
    <property type="molecule type" value="Genomic_DNA"/>
</dbReference>
<keyword evidence="4" id="KW-1133">Transmembrane helix</keyword>
<keyword evidence="6" id="KW-1185">Reference proteome</keyword>
<dbReference type="Gene3D" id="3.40.50.1820">
    <property type="entry name" value="alpha/beta hydrolase"/>
    <property type="match status" value="1"/>
</dbReference>
<accession>A0A9Q4G1D3</accession>
<sequence>MMKIFEIGLFIISCLLVYGYVFGFWMQTKKRVVVGILGLALLLSHAVLEGFRFQLIPLYLVLALFGVEIAIRLMKKNPDLPVKPSFWKRVVAGSISTFLLAATLMVSFYFYSVVKIPEPTGPYAVGVTNYHWIDNSREEMYADPPVDHRELMIRVWYPAELTDGAKKAPYALDSETTSIVANKLSLDNRWLLKSFLQAEHHTYTDVPLADNLDQYPVLILSPGFGFSPYMYTSQIEALVSHGYIVFGIDHPYHAEIPTVFPERRMAEGEMVLSEENEEIDEQIMVWVEDILFSIDKINELNGHDPQGLMTGRLDISRMGMFGHSFGGAVTAQVMDLEPQIIAGVNMDGFFYGPVIEEGLAHPFMLLTGSDEMILNDEEGNPVPKEEYPQWAKDFVEDEKRRREGAMKNNGVTVVLEEADHLSFSDVMLYPSYFGLAEYDAALLEKINQNLLEFFHKHMKDVSP</sequence>
<dbReference type="Proteomes" id="UP001057753">
    <property type="component" value="Unassembled WGS sequence"/>
</dbReference>
<keyword evidence="4" id="KW-0472">Membrane</keyword>
<gene>
    <name evidence="5" type="ORF">HXA33_20050</name>
</gene>
<dbReference type="AlphaFoldDB" id="A0A9Q4G1D3"/>
<feature type="transmembrane region" description="Helical" evidence="4">
    <location>
        <begin position="6"/>
        <end position="25"/>
    </location>
</feature>
<name>A0A9Q4G1D3_SALAG</name>
<feature type="transmembrane region" description="Helical" evidence="4">
    <location>
        <begin position="32"/>
        <end position="48"/>
    </location>
</feature>
<dbReference type="InterPro" id="IPR029058">
    <property type="entry name" value="AB_hydrolase_fold"/>
</dbReference>
<evidence type="ECO:0000256" key="4">
    <source>
        <dbReference type="SAM" id="Phobius"/>
    </source>
</evidence>
<dbReference type="RefSeq" id="WP_257823192.1">
    <property type="nucleotide sequence ID" value="NZ_JABXYM010000002.1"/>
</dbReference>
<dbReference type="GO" id="GO:0003847">
    <property type="term" value="F:1-alkyl-2-acetylglycerophosphocholine esterase activity"/>
    <property type="evidence" value="ECO:0007669"/>
    <property type="project" value="TreeGrafter"/>
</dbReference>
<keyword evidence="2" id="KW-0442">Lipid degradation</keyword>
<comment type="caution">
    <text evidence="5">The sequence shown here is derived from an EMBL/GenBank/DDBJ whole genome shotgun (WGS) entry which is preliminary data.</text>
</comment>
<protein>
    <recommendedName>
        <fullName evidence="7">Carboxylic ester hydrolase</fullName>
    </recommendedName>
</protein>
<reference evidence="5" key="1">
    <citation type="submission" date="2020-06" db="EMBL/GenBank/DDBJ databases">
        <title>Insight into the genomes of haloalkaliphilic bacilli from Kenyan soda lakes.</title>
        <authorList>
            <person name="Mwirichia R."/>
            <person name="Villamizar G.C."/>
            <person name="Poehlein A."/>
            <person name="Mugweru J."/>
            <person name="Kipnyargis A."/>
            <person name="Kiplimo D."/>
            <person name="Orwa P."/>
            <person name="Daniel R."/>
        </authorList>
    </citation>
    <scope>NUCLEOTIDE SEQUENCE</scope>
    <source>
        <strain evidence="5">B1096_S55</strain>
    </source>
</reference>
<dbReference type="SUPFAM" id="SSF53474">
    <property type="entry name" value="alpha/beta-Hydrolases"/>
    <property type="match status" value="1"/>
</dbReference>
<keyword evidence="1" id="KW-0378">Hydrolase</keyword>
<feature type="transmembrane region" description="Helical" evidence="4">
    <location>
        <begin position="54"/>
        <end position="74"/>
    </location>
</feature>